<feature type="domain" description="GH15-like" evidence="1">
    <location>
        <begin position="243"/>
        <end position="555"/>
    </location>
</feature>
<dbReference type="GO" id="GO:0005975">
    <property type="term" value="P:carbohydrate metabolic process"/>
    <property type="evidence" value="ECO:0007669"/>
    <property type="project" value="InterPro"/>
</dbReference>
<dbReference type="InterPro" id="IPR045582">
    <property type="entry name" value="Trehalase-like_N"/>
</dbReference>
<dbReference type="PANTHER" id="PTHR31616">
    <property type="entry name" value="TREHALASE"/>
    <property type="match status" value="1"/>
</dbReference>
<dbReference type="InterPro" id="IPR012341">
    <property type="entry name" value="6hp_glycosidase-like_sf"/>
</dbReference>
<dbReference type="InterPro" id="IPR011613">
    <property type="entry name" value="GH15-like"/>
</dbReference>
<gene>
    <name evidence="3" type="ORF">HDF08_003701</name>
</gene>
<sequence>MAMSQSMPIQELPATFSRLQLGIEDYAVIGDCRSAALVSTEGSIDWLCWPCFDSPSMFAYLTGPENGGSWQICPATTFTTSRKYVHDTNVLQTTFETQTGTVRLTDFMPVAGEEFTSGRLVPQRELIRILEGVTGEVEINVQFNPRPQYGTKKPDIQDNGKLGLRVDIPGAVVRLQSQMEFKLNPSGATGMTNIQAGDRLSFSLTFATDAPAALAFPEGSLAALTRTIDWWQMWSAKCSYSGEYREAVLRSVLALKMLHFAPSGAFVAAATTSLPEQIGGDKNYDYRYCWLRDASVAVHVLCGTGHELEAEAFVEWMLHATRLTQPKLMVVYDVYGNIVGEEKELPRLSGYRSSVPVMMGNSARSQVQMDLYGEVICASAKLYKGKGKLDRDTAKTIVNFGNYVCKHWREPDAGIWEPRGEPVLHTHSLLLCWVALDELVKFAETGTIDVKQIEAFKKTRNEIRTFIETQSWNNRIRSYASEPGSEKMDSSLLLMSFHNFHEASSERLQGTYNRIKNELGAGGSLLYRNRPDGRGTFPEEGAFGICGFWAVEHLAMGGGSLKQAEETFEELLRYANDVGLFAEEIDPKSGAALGNFPQAFTHIGLISAALAIEKRRKEVAEDVRNSARQWIEAKQ</sequence>
<evidence type="ECO:0000313" key="4">
    <source>
        <dbReference type="Proteomes" id="UP000564385"/>
    </source>
</evidence>
<evidence type="ECO:0000313" key="3">
    <source>
        <dbReference type="EMBL" id="NYF91582.1"/>
    </source>
</evidence>
<dbReference type="Proteomes" id="UP000564385">
    <property type="component" value="Unassembled WGS sequence"/>
</dbReference>
<comment type="caution">
    <text evidence="3">The sequence shown here is derived from an EMBL/GenBank/DDBJ whole genome shotgun (WGS) entry which is preliminary data.</text>
</comment>
<reference evidence="3 4" key="1">
    <citation type="submission" date="2020-07" db="EMBL/GenBank/DDBJ databases">
        <title>Genomic Encyclopedia of Type Strains, Phase IV (KMG-V): Genome sequencing to study the core and pangenomes of soil and plant-associated prokaryotes.</title>
        <authorList>
            <person name="Whitman W."/>
        </authorList>
    </citation>
    <scope>NUCLEOTIDE SEQUENCE [LARGE SCALE GENOMIC DNA]</scope>
    <source>
        <strain evidence="3 4">M8UP22</strain>
    </source>
</reference>
<dbReference type="EMBL" id="JACCCU010000003">
    <property type="protein sequence ID" value="NYF91582.1"/>
    <property type="molecule type" value="Genomic_DNA"/>
</dbReference>
<dbReference type="PANTHER" id="PTHR31616:SF0">
    <property type="entry name" value="GLUCAN 1,4-ALPHA-GLUCOSIDASE"/>
    <property type="match status" value="1"/>
</dbReference>
<proteinExistence type="predicted"/>
<name>A0A852VQG8_9BACT</name>
<protein>
    <submittedName>
        <fullName evidence="3">GH15 family glucan-1,4-alpha-glucosidase</fullName>
    </submittedName>
</protein>
<evidence type="ECO:0000259" key="1">
    <source>
        <dbReference type="Pfam" id="PF00723"/>
    </source>
</evidence>
<accession>A0A852VQG8</accession>
<dbReference type="Pfam" id="PF00723">
    <property type="entry name" value="Glyco_hydro_15"/>
    <property type="match status" value="2"/>
</dbReference>
<evidence type="ECO:0000259" key="2">
    <source>
        <dbReference type="Pfam" id="PF19291"/>
    </source>
</evidence>
<dbReference type="AlphaFoldDB" id="A0A852VQG8"/>
<dbReference type="Gene3D" id="1.50.10.10">
    <property type="match status" value="1"/>
</dbReference>
<feature type="domain" description="GH15-like" evidence="1">
    <location>
        <begin position="566"/>
        <end position="609"/>
    </location>
</feature>
<dbReference type="GO" id="GO:0004553">
    <property type="term" value="F:hydrolase activity, hydrolyzing O-glycosyl compounds"/>
    <property type="evidence" value="ECO:0007669"/>
    <property type="project" value="TreeGrafter"/>
</dbReference>
<dbReference type="InterPro" id="IPR008928">
    <property type="entry name" value="6-hairpin_glycosidase_sf"/>
</dbReference>
<dbReference type="Pfam" id="PF19291">
    <property type="entry name" value="TREH_N"/>
    <property type="match status" value="1"/>
</dbReference>
<dbReference type="SUPFAM" id="SSF48208">
    <property type="entry name" value="Six-hairpin glycosidases"/>
    <property type="match status" value="1"/>
</dbReference>
<feature type="domain" description="Trehalase-like N-terminal" evidence="2">
    <location>
        <begin position="22"/>
        <end position="167"/>
    </location>
</feature>
<organism evidence="3 4">
    <name type="scientific">Tunturiibacter lichenicola</name>
    <dbReference type="NCBI Taxonomy" id="2051959"/>
    <lineage>
        <taxon>Bacteria</taxon>
        <taxon>Pseudomonadati</taxon>
        <taxon>Acidobacteriota</taxon>
        <taxon>Terriglobia</taxon>
        <taxon>Terriglobales</taxon>
        <taxon>Acidobacteriaceae</taxon>
        <taxon>Tunturiibacter</taxon>
    </lineage>
</organism>